<evidence type="ECO:0000259" key="4">
    <source>
        <dbReference type="Pfam" id="PF14331"/>
    </source>
</evidence>
<evidence type="ECO:0000256" key="1">
    <source>
        <dbReference type="SAM" id="Phobius"/>
    </source>
</evidence>
<dbReference type="PANTHER" id="PTHR36153:SF1">
    <property type="entry name" value="TYPE VI SECRETION SYSTEM COMPONENT TSSM1"/>
    <property type="match status" value="1"/>
</dbReference>
<evidence type="ECO:0000259" key="2">
    <source>
        <dbReference type="Pfam" id="PF06744"/>
    </source>
</evidence>
<dbReference type="InterPro" id="IPR017731">
    <property type="entry name" value="TssM1-like"/>
</dbReference>
<keyword evidence="6" id="KW-1185">Reference proteome</keyword>
<dbReference type="Proteomes" id="UP001329151">
    <property type="component" value="Chromosome"/>
</dbReference>
<gene>
    <name evidence="5" type="primary">tssM</name>
    <name evidence="5" type="ORF">RGQ30_29500</name>
</gene>
<dbReference type="InterPro" id="IPR053156">
    <property type="entry name" value="T6SS_TssM-like"/>
</dbReference>
<dbReference type="NCBIfam" id="TIGR03348">
    <property type="entry name" value="VI_IcmF"/>
    <property type="match status" value="1"/>
</dbReference>
<dbReference type="EMBL" id="AP028947">
    <property type="protein sequence ID" value="BET27449.1"/>
    <property type="molecule type" value="Genomic_DNA"/>
</dbReference>
<dbReference type="KEGG" id="lto:RGQ30_29500"/>
<feature type="domain" description="Type VI secretion system IcmF C-terminal" evidence="2">
    <location>
        <begin position="1049"/>
        <end position="1136"/>
    </location>
</feature>
<dbReference type="Pfam" id="PF06761">
    <property type="entry name" value="IcmF-related"/>
    <property type="match status" value="1"/>
</dbReference>
<dbReference type="Pfam" id="PF14331">
    <property type="entry name" value="IcmF-related_N"/>
    <property type="match status" value="1"/>
</dbReference>
<dbReference type="InterPro" id="IPR027417">
    <property type="entry name" value="P-loop_NTPase"/>
</dbReference>
<evidence type="ECO:0000313" key="6">
    <source>
        <dbReference type="Proteomes" id="UP001329151"/>
    </source>
</evidence>
<dbReference type="InterPro" id="IPR009612">
    <property type="entry name" value="IcmF-rel"/>
</dbReference>
<evidence type="ECO:0000313" key="5">
    <source>
        <dbReference type="EMBL" id="BET27449.1"/>
    </source>
</evidence>
<dbReference type="Pfam" id="PF06744">
    <property type="entry name" value="IcmF_C"/>
    <property type="match status" value="1"/>
</dbReference>
<dbReference type="PANTHER" id="PTHR36153">
    <property type="entry name" value="INNER MEMBRANE PROTEIN-RELATED"/>
    <property type="match status" value="1"/>
</dbReference>
<evidence type="ECO:0000259" key="3">
    <source>
        <dbReference type="Pfam" id="PF06761"/>
    </source>
</evidence>
<feature type="transmembrane region" description="Helical" evidence="1">
    <location>
        <begin position="37"/>
        <end position="60"/>
    </location>
</feature>
<keyword evidence="1" id="KW-0812">Transmembrane</keyword>
<name>A0AA86M990_9BURK</name>
<proteinExistence type="predicted"/>
<dbReference type="InterPro" id="IPR025743">
    <property type="entry name" value="TssM1_N"/>
</dbReference>
<sequence>MLLRFVFCLLAFFGFLALVWFVGPIVSIGEYKPLEGLWPRFALIALMALLIFGPLGWRWWTLRKAEQALKVGLTRQDEQARVQSAKLQEIFTEAVNTLKKHQSRKAWYQSKPGLYELPWYVMIGPPGSGKTTALHNAGLRFPLQENLGKDPIKGVGGTRNCDWWFTDQAVLIDTAGRFTTQDSDQATDAAAWNSFLGLLKKHRPRQPVNGVLLTLSIHELLDSPAQRRETAGKIALRLQEMIRILGMCPPVYVLVTKLDLLSGFKETFGRLSEQERAQAWGVNFEHPNLLDITLKDTLPHALNEMIARLSEQLNVRLDREELEHRRIKLFEFPLAMAQLKPAIEDVLLQALQCGSPFEKPITLRGVYFSSGTQDGNVFDRILSGMGTPSRHADTNTAGQGKSFFIQAMLSKVVFAEQHLAAYVRRKALLSTVSYFATLGLALLVFGLLCAGWWLSHTNNSNAMAQTLDRSSVMKAQAAALPTEAQASLQALFRALDTLQGVVTQSPDELTYHLGLNQDVKLQQAEQLAYRRALSEALMPHVAKRLEDRLRASLNQDMELAYESLKAYVMIHSPQYFDAQALASWVVFDWKQNVFSAYGPDLKTRAVAHLEAAIALGAPTGLPAIDLELVNTARQAIGVQSLEQRLYKRMLRFFKPGSIPDFNLIQTVGVSAAAVFTRPSGQSLNQGVDAFFTREAYVSHFLPSLPAEAARLNKEAGWVMGDSHAALNDEPHNLLQRTRQLYIEDYINTWDSYLKDVEIQRPTQFDQAVNLARVLASPQSPLKKFLEGVSGNTRLAGQSTQLASKAESLANQKASQSLSSNAALLADSDFKPVDIDVPLEQQVDDYFSDINGLFEGNPPSYAQVSTLLNDLYAQLAAVASAKKSKTAPPPPAAMDALQVGAGLLPEPVRAIVGQLAGQGSAQGRAAERANLTADLRPLQEVCQRTVANRYPIHAGSGLDVLTDDFARFFGPSGLMDQFFSSRLANLVDTGTGSWTLKPLSDGSRAANNPSLIQFQRAARIRDVFFSGNKASPGFEVEMRLVNSSNPDDVFYLENNGELKMFSRQFQPNHRIQWGGQSPSATLRVRASEGSYKTYSGPWALFRLFDASQIQNTERPEKFKAKFTLDGKQFDFEILANSAFNPLRLHELRQFRCPGNL</sequence>
<keyword evidence="1" id="KW-0472">Membrane</keyword>
<dbReference type="AlphaFoldDB" id="A0AA86M990"/>
<keyword evidence="1" id="KW-1133">Transmembrane helix</keyword>
<feature type="domain" description="IcmF-related" evidence="3">
    <location>
        <begin position="494"/>
        <end position="793"/>
    </location>
</feature>
<feature type="transmembrane region" description="Helical" evidence="1">
    <location>
        <begin position="432"/>
        <end position="454"/>
    </location>
</feature>
<accession>A0AA86M990</accession>
<protein>
    <submittedName>
        <fullName evidence="5">Type VI secretion system membrane subunit TssM</fullName>
    </submittedName>
</protein>
<feature type="domain" description="Type VI secretion system component TssM1 N-terminal" evidence="4">
    <location>
        <begin position="186"/>
        <end position="427"/>
    </location>
</feature>
<organism evidence="5 6">
    <name type="scientific">Limnobacter thiooxidans</name>
    <dbReference type="NCBI Taxonomy" id="131080"/>
    <lineage>
        <taxon>Bacteria</taxon>
        <taxon>Pseudomonadati</taxon>
        <taxon>Pseudomonadota</taxon>
        <taxon>Betaproteobacteria</taxon>
        <taxon>Burkholderiales</taxon>
        <taxon>Burkholderiaceae</taxon>
        <taxon>Limnobacter</taxon>
    </lineage>
</organism>
<dbReference type="SUPFAM" id="SSF52540">
    <property type="entry name" value="P-loop containing nucleoside triphosphate hydrolases"/>
    <property type="match status" value="1"/>
</dbReference>
<dbReference type="InterPro" id="IPR010623">
    <property type="entry name" value="IcmF_C"/>
</dbReference>
<dbReference type="RefSeq" id="WP_130557474.1">
    <property type="nucleotide sequence ID" value="NZ_AP028947.1"/>
</dbReference>
<reference evidence="5 6" key="1">
    <citation type="submission" date="2023-10" db="EMBL/GenBank/DDBJ databases">
        <title>Complete Genome Sequence of Limnobacter thiooxidans CS-K2T, Isolated from freshwater lake sediments in Bavaria, Germany.</title>
        <authorList>
            <person name="Naruki M."/>
            <person name="Watanabe A."/>
            <person name="Warashina T."/>
            <person name="Morita T."/>
            <person name="Arakawa K."/>
        </authorList>
    </citation>
    <scope>NUCLEOTIDE SEQUENCE [LARGE SCALE GENOMIC DNA]</scope>
    <source>
        <strain evidence="5 6">CS-K2</strain>
    </source>
</reference>